<reference evidence="1 2" key="1">
    <citation type="submission" date="2023-06" db="EMBL/GenBank/DDBJ databases">
        <title>Alteromonas sp. ASW11-36 isolated from intertidal sand.</title>
        <authorList>
            <person name="Li Y."/>
        </authorList>
    </citation>
    <scope>NUCLEOTIDE SEQUENCE [LARGE SCALE GENOMIC DNA]</scope>
    <source>
        <strain evidence="1 2">ASW11-36</strain>
    </source>
</reference>
<name>A0ABT7STX4_9ALTE</name>
<dbReference type="PANTHER" id="PTHR36932:SF1">
    <property type="entry name" value="CAPSULAR POLYSACCHARIDE BIOSYNTHESIS PROTEIN"/>
    <property type="match status" value="1"/>
</dbReference>
<evidence type="ECO:0000313" key="2">
    <source>
        <dbReference type="Proteomes" id="UP001234343"/>
    </source>
</evidence>
<keyword evidence="2" id="KW-1185">Reference proteome</keyword>
<evidence type="ECO:0000313" key="1">
    <source>
        <dbReference type="EMBL" id="MDM7859646.1"/>
    </source>
</evidence>
<organism evidence="1 2">
    <name type="scientific">Alteromonas arenosi</name>
    <dbReference type="NCBI Taxonomy" id="3055817"/>
    <lineage>
        <taxon>Bacteria</taxon>
        <taxon>Pseudomonadati</taxon>
        <taxon>Pseudomonadota</taxon>
        <taxon>Gammaproteobacteria</taxon>
        <taxon>Alteromonadales</taxon>
        <taxon>Alteromonadaceae</taxon>
        <taxon>Alteromonas/Salinimonas group</taxon>
        <taxon>Alteromonas</taxon>
    </lineage>
</organism>
<dbReference type="Gene3D" id="3.40.50.12780">
    <property type="entry name" value="N-terminal domain of ligase-like"/>
    <property type="match status" value="1"/>
</dbReference>
<dbReference type="PANTHER" id="PTHR36932">
    <property type="entry name" value="CAPSULAR POLYSACCHARIDE BIOSYNTHESIS PROTEIN"/>
    <property type="match status" value="1"/>
</dbReference>
<accession>A0ABT7STX4</accession>
<dbReference type="InterPro" id="IPR053158">
    <property type="entry name" value="CapK_Type1_Caps_Biosynth"/>
</dbReference>
<dbReference type="EMBL" id="JAUCBP010000002">
    <property type="protein sequence ID" value="MDM7859646.1"/>
    <property type="molecule type" value="Genomic_DNA"/>
</dbReference>
<proteinExistence type="predicted"/>
<comment type="caution">
    <text evidence="1">The sequence shown here is derived from an EMBL/GenBank/DDBJ whole genome shotgun (WGS) entry which is preliminary data.</text>
</comment>
<sequence>MISPFAKLVFWAGARLRNPSLKSIYRELKQQESFTRAELEALQLEKLQKLLNLAYEHSAYYRQVFDDLNLHPDDIQSIADLQQLPTMSKQTLIAENSRIHTSFPFAKRMLAETSGTSGEALEFYRNEEWDSQNRANVMRNYDWYGVNVWDKNGYFWGYNLDQKRSWKIRLLDWLQNRSRIFRYDDASIANFAKNLSGAKYLSGYSSMIYQIAKKVNQLGIKLDDIKMVKGTSEMILDAYQPEVKQAFGRKMISEYGAAESGLIAFECPQGNMHINMESVIVETDENNEVIITNLASLSFPIIRYRLGDCVTLSEQQCACGRAHPIIADIMGRKGASIKGNEQQYPALTFYYVFKNIAMEHGVLINYKARQETLGHVDITLEGKPNEQWQTLIAAEMDKYFGQDLAYKLTYTERFEEQVKKQQYFESTLGD</sequence>
<gene>
    <name evidence="1" type="ORF">QTP81_03365</name>
</gene>
<dbReference type="Proteomes" id="UP001234343">
    <property type="component" value="Unassembled WGS sequence"/>
</dbReference>
<dbReference type="RefSeq" id="WP_289363727.1">
    <property type="nucleotide sequence ID" value="NZ_JAUCBP010000002.1"/>
</dbReference>
<dbReference type="InterPro" id="IPR042099">
    <property type="entry name" value="ANL_N_sf"/>
</dbReference>
<evidence type="ECO:0008006" key="3">
    <source>
        <dbReference type="Google" id="ProtNLM"/>
    </source>
</evidence>
<protein>
    <recommendedName>
        <fullName evidence="3">Phenylacetate--CoA ligase family protein</fullName>
    </recommendedName>
</protein>